<dbReference type="EnsemblPlants" id="MELO3C034422.2.1">
    <property type="protein sequence ID" value="MELO3C034422.2.1"/>
    <property type="gene ID" value="MELO3C034422.2"/>
</dbReference>
<organism evidence="1">
    <name type="scientific">Cucumis melo</name>
    <name type="common">Muskmelon</name>
    <dbReference type="NCBI Taxonomy" id="3656"/>
    <lineage>
        <taxon>Eukaryota</taxon>
        <taxon>Viridiplantae</taxon>
        <taxon>Streptophyta</taxon>
        <taxon>Embryophyta</taxon>
        <taxon>Tracheophyta</taxon>
        <taxon>Spermatophyta</taxon>
        <taxon>Magnoliopsida</taxon>
        <taxon>eudicotyledons</taxon>
        <taxon>Gunneridae</taxon>
        <taxon>Pentapetalae</taxon>
        <taxon>rosids</taxon>
        <taxon>fabids</taxon>
        <taxon>Cucurbitales</taxon>
        <taxon>Cucurbitaceae</taxon>
        <taxon>Benincaseae</taxon>
        <taxon>Cucumis</taxon>
    </lineage>
</organism>
<name>A0A9I9EJU4_CUCME</name>
<accession>A0A9I9EJU4</accession>
<reference evidence="1" key="1">
    <citation type="submission" date="2023-03" db="UniProtKB">
        <authorList>
            <consortium name="EnsemblPlants"/>
        </authorList>
    </citation>
    <scope>IDENTIFICATION</scope>
</reference>
<dbReference type="Gramene" id="MELO3C034422.2.1">
    <property type="protein sequence ID" value="MELO3C034422.2.1"/>
    <property type="gene ID" value="MELO3C034422.2"/>
</dbReference>
<dbReference type="AlphaFoldDB" id="A0A9I9EJU4"/>
<protein>
    <submittedName>
        <fullName evidence="1">Uncharacterized protein</fullName>
    </submittedName>
</protein>
<proteinExistence type="predicted"/>
<evidence type="ECO:0000313" key="1">
    <source>
        <dbReference type="EnsemblPlants" id="MELO3C034422.2.1"/>
    </source>
</evidence>
<sequence>REHLRVEFERKKKRNFTRILRLKKRRRTQAKKLEQIQIFIGCFLMKKTGKLVFTQNQEVEIEFPVSLGLLVKSVNFESRQIQIQKSIVRRLYAIFQSKVAVREESSRGTIRLLRFWFLRDETISQGGSCQNALALRSSHEMVELRISFEKNRVSREFQPSHRF</sequence>